<sequence length="218" mass="24080">MSSLRKIKLSIIAHKVGPVSTRSPPRNAAPGFRQDTLDAQILATHSFSNAPPLDILLVPGGIGNRVLERDNDTAIEAFIASRYDELKYLLSVCTGASQLATSGVLEGRRATSNKRAWNWVITHGHNVSWVPTARWTQDGKIWTSSGVAAGWSILSSDFLFFESLSTNLTHCTGMDMTYAFLKHVFGEEQPGTIMNSMEYTPHTDPDWDPFSIVWNVSI</sequence>
<dbReference type="Proteomes" id="UP000805649">
    <property type="component" value="Unassembled WGS sequence"/>
</dbReference>
<keyword evidence="2" id="KW-1185">Reference proteome</keyword>
<evidence type="ECO:0000313" key="2">
    <source>
        <dbReference type="Proteomes" id="UP000805649"/>
    </source>
</evidence>
<organism evidence="1 2">
    <name type="scientific">Colletotrichum truncatum</name>
    <name type="common">Anthracnose fungus</name>
    <name type="synonym">Colletotrichum capsici</name>
    <dbReference type="NCBI Taxonomy" id="5467"/>
    <lineage>
        <taxon>Eukaryota</taxon>
        <taxon>Fungi</taxon>
        <taxon>Dikarya</taxon>
        <taxon>Ascomycota</taxon>
        <taxon>Pezizomycotina</taxon>
        <taxon>Sordariomycetes</taxon>
        <taxon>Hypocreomycetidae</taxon>
        <taxon>Glomerellales</taxon>
        <taxon>Glomerellaceae</taxon>
        <taxon>Colletotrichum</taxon>
        <taxon>Colletotrichum truncatum species complex</taxon>
    </lineage>
</organism>
<reference evidence="1 2" key="1">
    <citation type="journal article" date="2020" name="Phytopathology">
        <title>Genome Sequence Resources of Colletotrichum truncatum, C. plurivorum, C. musicola, and C. sojae: Four Species Pathogenic to Soybean (Glycine max).</title>
        <authorList>
            <person name="Rogerio F."/>
            <person name="Boufleur T.R."/>
            <person name="Ciampi-Guillardi M."/>
            <person name="Sukno S.A."/>
            <person name="Thon M.R."/>
            <person name="Massola Junior N.S."/>
            <person name="Baroncelli R."/>
        </authorList>
    </citation>
    <scope>NUCLEOTIDE SEQUENCE [LARGE SCALE GENOMIC DNA]</scope>
    <source>
        <strain evidence="1 2">CMES1059</strain>
    </source>
</reference>
<gene>
    <name evidence="1" type="ORF">CTRU02_212412</name>
</gene>
<comment type="caution">
    <text evidence="1">The sequence shown here is derived from an EMBL/GenBank/DDBJ whole genome shotgun (WGS) entry which is preliminary data.</text>
</comment>
<accession>A0ACC3YNH1</accession>
<name>A0ACC3YNH1_COLTU</name>
<protein>
    <submittedName>
        <fullName evidence="1">DJ-1/PfpI family protein</fullName>
    </submittedName>
</protein>
<proteinExistence type="predicted"/>
<evidence type="ECO:0000313" key="1">
    <source>
        <dbReference type="EMBL" id="KAL0933449.1"/>
    </source>
</evidence>
<dbReference type="EMBL" id="VUJX02000008">
    <property type="protein sequence ID" value="KAL0933449.1"/>
    <property type="molecule type" value="Genomic_DNA"/>
</dbReference>